<dbReference type="EMBL" id="JMCB01000023">
    <property type="protein sequence ID" value="KFE62190.1"/>
    <property type="molecule type" value="Genomic_DNA"/>
</dbReference>
<reference evidence="1 2" key="1">
    <citation type="submission" date="2014-04" db="EMBL/GenBank/DDBJ databases">
        <title>Genome assembly of Hyalangium minutum DSM 14724.</title>
        <authorList>
            <person name="Sharma G."/>
            <person name="Subramanian S."/>
        </authorList>
    </citation>
    <scope>NUCLEOTIDE SEQUENCE [LARGE SCALE GENOMIC DNA]</scope>
    <source>
        <strain evidence="1 2">DSM 14724</strain>
    </source>
</reference>
<dbReference type="Proteomes" id="UP000028725">
    <property type="component" value="Unassembled WGS sequence"/>
</dbReference>
<keyword evidence="1" id="KW-0645">Protease</keyword>
<evidence type="ECO:0000313" key="2">
    <source>
        <dbReference type="Proteomes" id="UP000028725"/>
    </source>
</evidence>
<dbReference type="Gene3D" id="2.60.40.10">
    <property type="entry name" value="Immunoglobulins"/>
    <property type="match status" value="5"/>
</dbReference>
<protein>
    <submittedName>
        <fullName evidence="1">Serine protease, subtilase family protein</fullName>
    </submittedName>
</protein>
<evidence type="ECO:0000313" key="1">
    <source>
        <dbReference type="EMBL" id="KFE62190.1"/>
    </source>
</evidence>
<name>A0A085W3C7_9BACT</name>
<keyword evidence="2" id="KW-1185">Reference proteome</keyword>
<dbReference type="AlphaFoldDB" id="A0A085W3C7"/>
<keyword evidence="1" id="KW-0378">Hydrolase</keyword>
<gene>
    <name evidence="1" type="ORF">DB31_4296</name>
</gene>
<comment type="caution">
    <text evidence="1">The sequence shown here is derived from an EMBL/GenBank/DDBJ whole genome shotgun (WGS) entry which is preliminary data.</text>
</comment>
<dbReference type="PATRIC" id="fig|394096.3.peg.8030"/>
<organism evidence="1 2">
    <name type="scientific">Hyalangium minutum</name>
    <dbReference type="NCBI Taxonomy" id="394096"/>
    <lineage>
        <taxon>Bacteria</taxon>
        <taxon>Pseudomonadati</taxon>
        <taxon>Myxococcota</taxon>
        <taxon>Myxococcia</taxon>
        <taxon>Myxococcales</taxon>
        <taxon>Cystobacterineae</taxon>
        <taxon>Archangiaceae</taxon>
        <taxon>Hyalangium</taxon>
    </lineage>
</organism>
<proteinExistence type="predicted"/>
<dbReference type="Pfam" id="PF17957">
    <property type="entry name" value="Big_7"/>
    <property type="match status" value="5"/>
</dbReference>
<dbReference type="InterPro" id="IPR013783">
    <property type="entry name" value="Ig-like_fold"/>
</dbReference>
<sequence length="605" mass="64005">MSRVEFFLDGNYMTSVTSATYSTFWFTDDFPNGPHVLTAKAYDGDGHVTTSAPVSIIVDNDYVPPAVSIISPAQGASLAGMVSVEASASDDRSVSSVYFYADGTFVKAVYSAPFVLTWDSHAVPNGTHTLTAEARDEQGNRTLSVPVTVTVAQPGSAEYDLGRGVPTCPEGSSICDTAALVQGRGFYGPEPHAPNTIGGSCADGTDNSYRDEQIHWLRVSRSDGLPFAAGRRVRVDVAVEADLFPGYVVELFSATDASAPVWTHLATHRLDWNMRDLQVFSSEYVLPEGRVQAVRANYHYGEMFPTPCSNGPIDDRDDLVFGVGEAVDVAAPTAVITAPVANQQITGTFTVKVAAEDDFNVTRVEVYDGQTLIGTDTTAPFAVAWGTQTAADGTHTLTAKAYDAVGHVGTSAPLSMIVDRNRPGVALTAPARASVVRGVVQLTASASDDRGVTRVEFYEYGYYASALIGTDTTAPYSVPWDTLAFSNVQHGMFARAFDIAGNYQDSEIIGITVDNASPTVVITSPANGAKVSLSTTIQANASDTNGVAQVAFYDGSKLIGTDTTAPYSVTWGLLLVSRGQHTLTARATDLVGNVTTSALVVVTVQ</sequence>
<accession>A0A085W3C7</accession>
<dbReference type="STRING" id="394096.DB31_4296"/>
<dbReference type="GO" id="GO:0008233">
    <property type="term" value="F:peptidase activity"/>
    <property type="evidence" value="ECO:0007669"/>
    <property type="project" value="UniProtKB-KW"/>
</dbReference>
<dbReference type="GO" id="GO:0006508">
    <property type="term" value="P:proteolysis"/>
    <property type="evidence" value="ECO:0007669"/>
    <property type="project" value="UniProtKB-KW"/>
</dbReference>